<dbReference type="EMBL" id="PFJR01000047">
    <property type="protein sequence ID" value="PIX88073.1"/>
    <property type="molecule type" value="Genomic_DNA"/>
</dbReference>
<gene>
    <name evidence="2" type="ORF">COZ30_01930</name>
</gene>
<protein>
    <recommendedName>
        <fullName evidence="4">Peptidoglycan binding-like domain-containing protein</fullName>
    </recommendedName>
</protein>
<keyword evidence="1" id="KW-0175">Coiled coil</keyword>
<dbReference type="AlphaFoldDB" id="A0A2M7MER5"/>
<feature type="coiled-coil region" evidence="1">
    <location>
        <begin position="85"/>
        <end position="119"/>
    </location>
</feature>
<reference evidence="3" key="1">
    <citation type="submission" date="2017-09" db="EMBL/GenBank/DDBJ databases">
        <title>Depth-based differentiation of microbial function through sediment-hosted aquifers and enrichment of novel symbionts in the deep terrestrial subsurface.</title>
        <authorList>
            <person name="Probst A.J."/>
            <person name="Ladd B."/>
            <person name="Jarett J.K."/>
            <person name="Geller-Mcgrath D.E."/>
            <person name="Sieber C.M.K."/>
            <person name="Emerson J.B."/>
            <person name="Anantharaman K."/>
            <person name="Thomas B.C."/>
            <person name="Malmstrom R."/>
            <person name="Stieglmeier M."/>
            <person name="Klingl A."/>
            <person name="Woyke T."/>
            <person name="Ryan C.M."/>
            <person name="Banfield J.F."/>
        </authorList>
    </citation>
    <scope>NUCLEOTIDE SEQUENCE [LARGE SCALE GENOMIC DNA]</scope>
</reference>
<feature type="non-terminal residue" evidence="2">
    <location>
        <position position="1"/>
    </location>
</feature>
<evidence type="ECO:0000313" key="3">
    <source>
        <dbReference type="Proteomes" id="UP000230064"/>
    </source>
</evidence>
<evidence type="ECO:0008006" key="4">
    <source>
        <dbReference type="Google" id="ProtNLM"/>
    </source>
</evidence>
<evidence type="ECO:0000313" key="2">
    <source>
        <dbReference type="EMBL" id="PIX88073.1"/>
    </source>
</evidence>
<sequence length="210" mass="23832">LKVEFAGFPEVKFKVPYLLQDQKGNISINFLELNDSQKGEIYIPDFGENNLSLILIPSIQFKISDFSDREPFYTFSWKISVVKSEEKETELIKELLAQIDFLQKEIAKVQAQINAILSKKIGMCTFSSDLYFGMMGNPDVRCLQEFLESQGSEIYPEGLVTGNFLSLTKAAVIRFQEKYATEILVPLGLEKGTGYFGPMTRAVANQKLNW</sequence>
<organism evidence="2 3">
    <name type="scientific">Candidatus Nealsonbacteria bacterium CG_4_10_14_3_um_filter_36_16</name>
    <dbReference type="NCBI Taxonomy" id="1974685"/>
    <lineage>
        <taxon>Bacteria</taxon>
        <taxon>Candidatus Nealsoniibacteriota</taxon>
    </lineage>
</organism>
<evidence type="ECO:0000256" key="1">
    <source>
        <dbReference type="SAM" id="Coils"/>
    </source>
</evidence>
<comment type="caution">
    <text evidence="2">The sequence shown here is derived from an EMBL/GenBank/DDBJ whole genome shotgun (WGS) entry which is preliminary data.</text>
</comment>
<name>A0A2M7MER5_9BACT</name>
<accession>A0A2M7MER5</accession>
<dbReference type="Proteomes" id="UP000230064">
    <property type="component" value="Unassembled WGS sequence"/>
</dbReference>
<proteinExistence type="predicted"/>
<dbReference type="InterPro" id="IPR036366">
    <property type="entry name" value="PGBDSf"/>
</dbReference>
<dbReference type="Gene3D" id="1.10.101.10">
    <property type="entry name" value="PGBD-like superfamily/PGBD"/>
    <property type="match status" value="1"/>
</dbReference>